<dbReference type="Gene3D" id="3.30.70.1990">
    <property type="match status" value="1"/>
</dbReference>
<organism evidence="5 6">
    <name type="scientific">Pseudochelatococcus contaminans</name>
    <dbReference type="NCBI Taxonomy" id="1538103"/>
    <lineage>
        <taxon>Bacteria</taxon>
        <taxon>Pseudomonadati</taxon>
        <taxon>Pseudomonadota</taxon>
        <taxon>Alphaproteobacteria</taxon>
        <taxon>Hyphomicrobiales</taxon>
        <taxon>Chelatococcaceae</taxon>
        <taxon>Pseudochelatococcus</taxon>
    </lineage>
</organism>
<evidence type="ECO:0000259" key="4">
    <source>
        <dbReference type="Pfam" id="PF01593"/>
    </source>
</evidence>
<evidence type="ECO:0000313" key="6">
    <source>
        <dbReference type="Proteomes" id="UP000537592"/>
    </source>
</evidence>
<keyword evidence="2" id="KW-0560">Oxidoreductase</keyword>
<feature type="domain" description="Amine oxidase" evidence="4">
    <location>
        <begin position="20"/>
        <end position="278"/>
    </location>
</feature>
<dbReference type="PANTHER" id="PTHR42923">
    <property type="entry name" value="PROTOPORPHYRINOGEN OXIDASE"/>
    <property type="match status" value="1"/>
</dbReference>
<proteinExistence type="predicted"/>
<dbReference type="PRINTS" id="PR00757">
    <property type="entry name" value="AMINEOXDASEF"/>
</dbReference>
<feature type="binding site" evidence="3">
    <location>
        <position position="236"/>
    </location>
    <ligand>
        <name>FAD</name>
        <dbReference type="ChEBI" id="CHEBI:57692"/>
    </ligand>
</feature>
<dbReference type="AlphaFoldDB" id="A0A7W5Z717"/>
<accession>A0A7W5Z717</accession>
<dbReference type="Gene3D" id="1.10.405.20">
    <property type="match status" value="1"/>
</dbReference>
<comment type="cofactor">
    <cofactor evidence="1">
        <name>FAD</name>
        <dbReference type="ChEBI" id="CHEBI:57692"/>
    </cofactor>
</comment>
<dbReference type="InterPro" id="IPR036188">
    <property type="entry name" value="FAD/NAD-bd_sf"/>
</dbReference>
<dbReference type="RefSeq" id="WP_183753878.1">
    <property type="nucleotide sequence ID" value="NZ_JACICC010000007.1"/>
</dbReference>
<dbReference type="InterPro" id="IPR001613">
    <property type="entry name" value="Flavin_amine_oxidase"/>
</dbReference>
<protein>
    <recommendedName>
        <fullName evidence="4">Amine oxidase domain-containing protein</fullName>
    </recommendedName>
</protein>
<dbReference type="Pfam" id="PF01593">
    <property type="entry name" value="Amino_oxidase"/>
    <property type="match status" value="1"/>
</dbReference>
<evidence type="ECO:0000256" key="2">
    <source>
        <dbReference type="ARBA" id="ARBA00023002"/>
    </source>
</evidence>
<dbReference type="PANTHER" id="PTHR42923:SF17">
    <property type="entry name" value="AMINE OXIDASE DOMAIN-CONTAINING PROTEIN"/>
    <property type="match status" value="1"/>
</dbReference>
<evidence type="ECO:0000313" key="5">
    <source>
        <dbReference type="EMBL" id="MBB3810691.1"/>
    </source>
</evidence>
<comment type="caution">
    <text evidence="5">The sequence shown here is derived from an EMBL/GenBank/DDBJ whole genome shotgun (WGS) entry which is preliminary data.</text>
</comment>
<evidence type="ECO:0000256" key="1">
    <source>
        <dbReference type="ARBA" id="ARBA00001974"/>
    </source>
</evidence>
<keyword evidence="6" id="KW-1185">Reference proteome</keyword>
<dbReference type="GO" id="GO:0016491">
    <property type="term" value="F:oxidoreductase activity"/>
    <property type="evidence" value="ECO:0007669"/>
    <property type="project" value="UniProtKB-KW"/>
</dbReference>
<feature type="binding site" evidence="3">
    <location>
        <begin position="39"/>
        <end position="40"/>
    </location>
    <ligand>
        <name>FAD</name>
        <dbReference type="ChEBI" id="CHEBI:57692"/>
    </ligand>
</feature>
<sequence>MKHFPDPHRRLNIAVVGSGIAGLSAAWLLSQRHAVTVFEADDRIGGHSHTVDRGGVAVDTGFIVYNEVTYPNLTALFRHLDVPTVATDMTFAVSVDGGRLEYAGSDLAGLFAQPRNIVSPRFWSMLRDLVRFYREAPDAIRALGPKASLRHYLDKANYSPAFREDHLYPMAAAIWSTPSLDIGDYPAESFIRFCENHGLLKFVGRPIWRTIRGGSRSYVNRLTASFKGDIRIASPVSSIRRGAAGVEVAVTGQPAERFDHVVIAAHADQALRMLADPSADECAHLGPFTYSRNEAVLHSDPALMPCRRKAWAAWNYLAATAPAAGQPMRPGVTYWMNKLQDIDAATPRFVSLNPPIAPAAGTVLWQGTYEHPRFNMATGEAQPKLWSLQGTRNTWFCGAYFGAGFHEDALQSGLAVAEELGGVRRPWTVAGESDRIVMTRRAAPAGMLAAV</sequence>
<dbReference type="SUPFAM" id="SSF51905">
    <property type="entry name" value="FAD/NAD(P)-binding domain"/>
    <property type="match status" value="1"/>
</dbReference>
<gene>
    <name evidence="5" type="ORF">FHS81_002793</name>
</gene>
<dbReference type="Proteomes" id="UP000537592">
    <property type="component" value="Unassembled WGS sequence"/>
</dbReference>
<dbReference type="InterPro" id="IPR002937">
    <property type="entry name" value="Amino_oxidase"/>
</dbReference>
<dbReference type="Gene3D" id="3.50.50.60">
    <property type="entry name" value="FAD/NAD(P)-binding domain"/>
    <property type="match status" value="1"/>
</dbReference>
<dbReference type="InterPro" id="IPR050464">
    <property type="entry name" value="Zeta_carotene_desat/Oxidored"/>
</dbReference>
<reference evidence="5 6" key="1">
    <citation type="submission" date="2020-08" db="EMBL/GenBank/DDBJ databases">
        <title>Genomic Encyclopedia of Type Strains, Phase IV (KMG-IV): sequencing the most valuable type-strain genomes for metagenomic binning, comparative biology and taxonomic classification.</title>
        <authorList>
            <person name="Goeker M."/>
        </authorList>
    </citation>
    <scope>NUCLEOTIDE SEQUENCE [LARGE SCALE GENOMIC DNA]</scope>
    <source>
        <strain evidence="5 6">DSM 28760</strain>
    </source>
</reference>
<dbReference type="EMBL" id="JACICC010000007">
    <property type="protein sequence ID" value="MBB3810691.1"/>
    <property type="molecule type" value="Genomic_DNA"/>
</dbReference>
<name>A0A7W5Z717_9HYPH</name>
<evidence type="ECO:0000256" key="3">
    <source>
        <dbReference type="PIRSR" id="PIRSR601613-1"/>
    </source>
</evidence>